<keyword evidence="1" id="KW-1133">Transmembrane helix</keyword>
<evidence type="ECO:0000313" key="3">
    <source>
        <dbReference type="Proteomes" id="UP000195521"/>
    </source>
</evidence>
<dbReference type="OMA" id="FICDNFL"/>
<feature type="transmembrane region" description="Helical" evidence="1">
    <location>
        <begin position="6"/>
        <end position="24"/>
    </location>
</feature>
<name>A0A1Y1JSP6_PLAGO</name>
<keyword evidence="1" id="KW-0472">Membrane</keyword>
<dbReference type="RefSeq" id="XP_028546411.1">
    <property type="nucleotide sequence ID" value="XM_028690610.1"/>
</dbReference>
<protein>
    <submittedName>
        <fullName evidence="2">Uncharacterized protein</fullName>
    </submittedName>
</protein>
<dbReference type="Proteomes" id="UP000195521">
    <property type="component" value="Unassembled WGS sequence"/>
</dbReference>
<accession>A0A1Y1JSP6</accession>
<dbReference type="GeneID" id="39750568"/>
<dbReference type="AlphaFoldDB" id="A0A1Y1JSP6"/>
<gene>
    <name evidence="2" type="ORF">PGO_146200</name>
</gene>
<keyword evidence="1" id="KW-0812">Transmembrane</keyword>
<dbReference type="EMBL" id="BDQF01000015">
    <property type="protein sequence ID" value="GAW83822.1"/>
    <property type="molecule type" value="Genomic_DNA"/>
</dbReference>
<evidence type="ECO:0000313" key="2">
    <source>
        <dbReference type="EMBL" id="GAW83822.1"/>
    </source>
</evidence>
<sequence length="522" mass="61578">MGSVTFQIRLFFMLAVLLLPWNLFNNMPKAFVEGTLKILPTNDLIDGIIVHLPYRFIKYKVQSPGIYLNTNFEDINSAINFIEIQKKLSNVHCNLSKEKGEIIHGDDNILRTNNCVLFINIKYKDNLKNIYEFMNYLYLNTSASALIFICDNFLYENEIYNPHEELNTTILHSSLLTYLVPYDAMLNYQEKDNYHLYTFELYWGISNKSDIVHINYHLDFGKYFNYTFFLYMKNFLLDLKERIAYEINFSIHKNFTIDPRFCFIRDSSYCISKPDYMNSNVVREVVEQQVRSLCIYEMTAIKVEHFAESVEEVNSLSIQNPINQMRPNDVEKVRDKELKDVSSKKLDDTRENGKNYAKYTKENNYNPEGKELRFSEKFIYYINALFDFDFEKKLCSNGSNDLTKKCSEKILAYLNVPVHEVNKCFLKNFHTYMKNMIKTKFYVYSIQINGNTYKIKLNKDISTKLICSAFKNMPKRCTDYFAGGIYGTSLVRKKSKEKELFAFYILLLLVLSHMLGTLLNYL</sequence>
<feature type="transmembrane region" description="Helical" evidence="1">
    <location>
        <begin position="501"/>
        <end position="521"/>
    </location>
</feature>
<comment type="caution">
    <text evidence="2">The sequence shown here is derived from an EMBL/GenBank/DDBJ whole genome shotgun (WGS) entry which is preliminary data.</text>
</comment>
<proteinExistence type="predicted"/>
<evidence type="ECO:0000256" key="1">
    <source>
        <dbReference type="SAM" id="Phobius"/>
    </source>
</evidence>
<reference evidence="3" key="1">
    <citation type="submission" date="2017-04" db="EMBL/GenBank/DDBJ databases">
        <title>Plasmodium gonderi genome.</title>
        <authorList>
            <person name="Arisue N."/>
            <person name="Honma H."/>
            <person name="Kawai S."/>
            <person name="Tougan T."/>
            <person name="Tanabe K."/>
            <person name="Horii T."/>
        </authorList>
    </citation>
    <scope>NUCLEOTIDE SEQUENCE [LARGE SCALE GENOMIC DNA]</scope>
    <source>
        <strain evidence="3">ATCC 30045</strain>
    </source>
</reference>
<dbReference type="OrthoDB" id="10045365at2759"/>
<organism evidence="2 3">
    <name type="scientific">Plasmodium gonderi</name>
    <dbReference type="NCBI Taxonomy" id="77519"/>
    <lineage>
        <taxon>Eukaryota</taxon>
        <taxon>Sar</taxon>
        <taxon>Alveolata</taxon>
        <taxon>Apicomplexa</taxon>
        <taxon>Aconoidasida</taxon>
        <taxon>Haemosporida</taxon>
        <taxon>Plasmodiidae</taxon>
        <taxon>Plasmodium</taxon>
        <taxon>Plasmodium (Plasmodium)</taxon>
    </lineage>
</organism>
<keyword evidence="3" id="KW-1185">Reference proteome</keyword>